<keyword evidence="5 7" id="KW-0808">Transferase</keyword>
<dbReference type="GO" id="GO:0005737">
    <property type="term" value="C:cytoplasm"/>
    <property type="evidence" value="ECO:0007669"/>
    <property type="project" value="UniProtKB-SubCell"/>
</dbReference>
<keyword evidence="5 7" id="KW-0418">Kinase</keyword>
<accession>A0A426QL71</accession>
<dbReference type="Pfam" id="PF01121">
    <property type="entry name" value="CoaE"/>
    <property type="match status" value="1"/>
</dbReference>
<comment type="function">
    <text evidence="5">Catalyzes the phosphorylation of the 3'-hydroxyl group of dephosphocoenzyme A to form coenzyme A.</text>
</comment>
<gene>
    <name evidence="5" type="primary">coaE</name>
    <name evidence="7" type="ORF">D6C00_11645</name>
</gene>
<evidence type="ECO:0000313" key="8">
    <source>
        <dbReference type="Proteomes" id="UP000287798"/>
    </source>
</evidence>
<evidence type="ECO:0000256" key="6">
    <source>
        <dbReference type="NCBIfam" id="TIGR00152"/>
    </source>
</evidence>
<dbReference type="InterPro" id="IPR027417">
    <property type="entry name" value="P-loop_NTPase"/>
</dbReference>
<dbReference type="GO" id="GO:0005524">
    <property type="term" value="F:ATP binding"/>
    <property type="evidence" value="ECO:0007669"/>
    <property type="project" value="UniProtKB-UniRule"/>
</dbReference>
<dbReference type="HAMAP" id="MF_00376">
    <property type="entry name" value="Dephospho_CoA_kinase"/>
    <property type="match status" value="1"/>
</dbReference>
<organism evidence="7 8">
    <name type="scientific">Thiohalobacter thiocyanaticus</name>
    <dbReference type="NCBI Taxonomy" id="585455"/>
    <lineage>
        <taxon>Bacteria</taxon>
        <taxon>Pseudomonadati</taxon>
        <taxon>Pseudomonadota</taxon>
        <taxon>Gammaproteobacteria</taxon>
        <taxon>Thiohalobacterales</taxon>
        <taxon>Thiohalobacteraceae</taxon>
        <taxon>Thiohalobacter</taxon>
    </lineage>
</organism>
<reference evidence="7 8" key="1">
    <citation type="journal article" date="2010" name="Int. J. Syst. Evol. Microbiol.">
        <title>Thiohalobacter thiocyanaticus gen. nov., sp. nov., a moderately halophilic, sulfur-oxidizing gammaproteobacterium from hypersaline lakes, that utilizes thiocyanate.</title>
        <authorList>
            <person name="Sorokin D.Y."/>
            <person name="Kovaleva O.L."/>
            <person name="Tourova T.P."/>
            <person name="Muyzer G."/>
        </authorList>
    </citation>
    <scope>NUCLEOTIDE SEQUENCE [LARGE SCALE GENOMIC DNA]</scope>
    <source>
        <strain evidence="7 8">Hrh1</strain>
    </source>
</reference>
<evidence type="ECO:0000313" key="7">
    <source>
        <dbReference type="EMBL" id="RRQ22524.1"/>
    </source>
</evidence>
<dbReference type="EC" id="2.7.1.24" evidence="5 6"/>
<keyword evidence="8" id="KW-1185">Reference proteome</keyword>
<sequence length="202" mass="21743">MLKIGLTGGIACGKSTVAAVFAGLGVPVIDADALARELVEPGQPALEAIARELGGEFIAADGRLDRARLRTYIFQHPEARRRLEAILHPRIAAGMQARAARLDSPYCLLVIPLLIEAGQQSLVDRILVVDCPEAVQRARLAERDDADPEQISAILASQLDRESRLAAADDILCNDGTPEQLRERIAGLHARYLALAEQAGNQ</sequence>
<dbReference type="GO" id="GO:0004140">
    <property type="term" value="F:dephospho-CoA kinase activity"/>
    <property type="evidence" value="ECO:0007669"/>
    <property type="project" value="UniProtKB-UniRule"/>
</dbReference>
<dbReference type="RefSeq" id="WP_125181865.1">
    <property type="nucleotide sequence ID" value="NZ_QZMU01000001.1"/>
</dbReference>
<comment type="subcellular location">
    <subcellularLocation>
        <location evidence="5">Cytoplasm</location>
    </subcellularLocation>
</comment>
<dbReference type="SUPFAM" id="SSF52540">
    <property type="entry name" value="P-loop containing nucleoside triphosphate hydrolases"/>
    <property type="match status" value="1"/>
</dbReference>
<keyword evidence="2 5" id="KW-0547">Nucleotide-binding</keyword>
<dbReference type="NCBIfam" id="TIGR00152">
    <property type="entry name" value="dephospho-CoA kinase"/>
    <property type="match status" value="1"/>
</dbReference>
<evidence type="ECO:0000256" key="1">
    <source>
        <dbReference type="ARBA" id="ARBA00009018"/>
    </source>
</evidence>
<keyword evidence="3 5" id="KW-0067">ATP-binding</keyword>
<dbReference type="PROSITE" id="PS51219">
    <property type="entry name" value="DPCK"/>
    <property type="match status" value="1"/>
</dbReference>
<dbReference type="EMBL" id="QZMU01000001">
    <property type="protein sequence ID" value="RRQ22524.1"/>
    <property type="molecule type" value="Genomic_DNA"/>
</dbReference>
<dbReference type="AlphaFoldDB" id="A0A426QL71"/>
<evidence type="ECO:0000256" key="3">
    <source>
        <dbReference type="ARBA" id="ARBA00022840"/>
    </source>
</evidence>
<comment type="pathway">
    <text evidence="5">Cofactor biosynthesis; coenzyme A biosynthesis; CoA from (R)-pantothenate: step 5/5.</text>
</comment>
<comment type="similarity">
    <text evidence="1 5">Belongs to the CoaE family.</text>
</comment>
<evidence type="ECO:0000256" key="5">
    <source>
        <dbReference type="HAMAP-Rule" id="MF_00376"/>
    </source>
</evidence>
<dbReference type="PANTHER" id="PTHR10695">
    <property type="entry name" value="DEPHOSPHO-COA KINASE-RELATED"/>
    <property type="match status" value="1"/>
</dbReference>
<dbReference type="Proteomes" id="UP000287798">
    <property type="component" value="Unassembled WGS sequence"/>
</dbReference>
<dbReference type="PANTHER" id="PTHR10695:SF46">
    <property type="entry name" value="BIFUNCTIONAL COENZYME A SYNTHASE-RELATED"/>
    <property type="match status" value="1"/>
</dbReference>
<dbReference type="InterPro" id="IPR001977">
    <property type="entry name" value="Depp_CoAkinase"/>
</dbReference>
<comment type="caution">
    <text evidence="7">The sequence shown here is derived from an EMBL/GenBank/DDBJ whole genome shotgun (WGS) entry which is preliminary data.</text>
</comment>
<dbReference type="Gene3D" id="3.40.50.300">
    <property type="entry name" value="P-loop containing nucleotide triphosphate hydrolases"/>
    <property type="match status" value="1"/>
</dbReference>
<evidence type="ECO:0000256" key="4">
    <source>
        <dbReference type="ARBA" id="ARBA00022993"/>
    </source>
</evidence>
<proteinExistence type="inferred from homology"/>
<keyword evidence="4 5" id="KW-0173">Coenzyme A biosynthesis</keyword>
<dbReference type="GO" id="GO:0015937">
    <property type="term" value="P:coenzyme A biosynthetic process"/>
    <property type="evidence" value="ECO:0007669"/>
    <property type="project" value="UniProtKB-UniRule"/>
</dbReference>
<dbReference type="OrthoDB" id="9812943at2"/>
<feature type="binding site" evidence="5">
    <location>
        <begin position="11"/>
        <end position="16"/>
    </location>
    <ligand>
        <name>ATP</name>
        <dbReference type="ChEBI" id="CHEBI:30616"/>
    </ligand>
</feature>
<comment type="catalytic activity">
    <reaction evidence="5">
        <text>3'-dephospho-CoA + ATP = ADP + CoA + H(+)</text>
        <dbReference type="Rhea" id="RHEA:18245"/>
        <dbReference type="ChEBI" id="CHEBI:15378"/>
        <dbReference type="ChEBI" id="CHEBI:30616"/>
        <dbReference type="ChEBI" id="CHEBI:57287"/>
        <dbReference type="ChEBI" id="CHEBI:57328"/>
        <dbReference type="ChEBI" id="CHEBI:456216"/>
        <dbReference type="EC" id="2.7.1.24"/>
    </reaction>
</comment>
<protein>
    <recommendedName>
        <fullName evidence="5 6">Dephospho-CoA kinase</fullName>
        <ecNumber evidence="5 6">2.7.1.24</ecNumber>
    </recommendedName>
    <alternativeName>
        <fullName evidence="5">Dephosphocoenzyme A kinase</fullName>
    </alternativeName>
</protein>
<dbReference type="UniPathway" id="UPA00241">
    <property type="reaction ID" value="UER00356"/>
</dbReference>
<name>A0A426QL71_9GAMM</name>
<keyword evidence="5" id="KW-0963">Cytoplasm</keyword>
<dbReference type="CDD" id="cd02022">
    <property type="entry name" value="DPCK"/>
    <property type="match status" value="1"/>
</dbReference>
<evidence type="ECO:0000256" key="2">
    <source>
        <dbReference type="ARBA" id="ARBA00022741"/>
    </source>
</evidence>